<evidence type="ECO:0000313" key="2">
    <source>
        <dbReference type="Proteomes" id="UP000822688"/>
    </source>
</evidence>
<gene>
    <name evidence="1" type="ORF">KC19_1G040800</name>
</gene>
<sequence>MADWSDFHQRLYFTFRKFIIFKDQQMPFFLGLHPQGDEWCLYYLLGQGCKQAFHFLYIYLNNQRWESDISALRFDYSLFGHRMWIISLKKMTGIKRLQPLGIKCHNHTCRMQVHEVDTSHLYLNHVEEIIQVKYFKILTTYFMF</sequence>
<proteinExistence type="predicted"/>
<dbReference type="EMBL" id="CM026421">
    <property type="protein sequence ID" value="KAG0589703.1"/>
    <property type="molecule type" value="Genomic_DNA"/>
</dbReference>
<accession>A0A8T0J4L3</accession>
<reference evidence="1" key="1">
    <citation type="submission" date="2020-06" db="EMBL/GenBank/DDBJ databases">
        <title>WGS assembly of Ceratodon purpureus strain R40.</title>
        <authorList>
            <person name="Carey S.B."/>
            <person name="Jenkins J."/>
            <person name="Shu S."/>
            <person name="Lovell J.T."/>
            <person name="Sreedasyam A."/>
            <person name="Maumus F."/>
            <person name="Tiley G.P."/>
            <person name="Fernandez-Pozo N."/>
            <person name="Barry K."/>
            <person name="Chen C."/>
            <person name="Wang M."/>
            <person name="Lipzen A."/>
            <person name="Daum C."/>
            <person name="Saski C.A."/>
            <person name="Payton A.C."/>
            <person name="Mcbreen J.C."/>
            <person name="Conrad R.E."/>
            <person name="Kollar L.M."/>
            <person name="Olsson S."/>
            <person name="Huttunen S."/>
            <person name="Landis J.B."/>
            <person name="Wickett N.J."/>
            <person name="Johnson M.G."/>
            <person name="Rensing S.A."/>
            <person name="Grimwood J."/>
            <person name="Schmutz J."/>
            <person name="Mcdaniel S.F."/>
        </authorList>
    </citation>
    <scope>NUCLEOTIDE SEQUENCE</scope>
    <source>
        <strain evidence="1">R40</strain>
    </source>
</reference>
<protein>
    <submittedName>
        <fullName evidence="1">Uncharacterized protein</fullName>
    </submittedName>
</protein>
<dbReference type="AlphaFoldDB" id="A0A8T0J4L3"/>
<keyword evidence="2" id="KW-1185">Reference proteome</keyword>
<name>A0A8T0J4L3_CERPU</name>
<organism evidence="1 2">
    <name type="scientific">Ceratodon purpureus</name>
    <name type="common">Fire moss</name>
    <name type="synonym">Dicranum purpureum</name>
    <dbReference type="NCBI Taxonomy" id="3225"/>
    <lineage>
        <taxon>Eukaryota</taxon>
        <taxon>Viridiplantae</taxon>
        <taxon>Streptophyta</taxon>
        <taxon>Embryophyta</taxon>
        <taxon>Bryophyta</taxon>
        <taxon>Bryophytina</taxon>
        <taxon>Bryopsida</taxon>
        <taxon>Dicranidae</taxon>
        <taxon>Pseudoditrichales</taxon>
        <taxon>Ditrichaceae</taxon>
        <taxon>Ceratodon</taxon>
    </lineage>
</organism>
<evidence type="ECO:0000313" key="1">
    <source>
        <dbReference type="EMBL" id="KAG0589703.1"/>
    </source>
</evidence>
<comment type="caution">
    <text evidence="1">The sequence shown here is derived from an EMBL/GenBank/DDBJ whole genome shotgun (WGS) entry which is preliminary data.</text>
</comment>
<dbReference type="Proteomes" id="UP000822688">
    <property type="component" value="Chromosome 1"/>
</dbReference>